<dbReference type="Proteomes" id="UP001177003">
    <property type="component" value="Chromosome 5"/>
</dbReference>
<feature type="region of interest" description="Disordered" evidence="1">
    <location>
        <begin position="21"/>
        <end position="103"/>
    </location>
</feature>
<dbReference type="AlphaFoldDB" id="A0AA35Z1E2"/>
<feature type="compositionally biased region" description="Low complexity" evidence="1">
    <location>
        <begin position="28"/>
        <end position="39"/>
    </location>
</feature>
<name>A0AA35Z1E2_LACSI</name>
<feature type="compositionally biased region" description="Polar residues" evidence="1">
    <location>
        <begin position="47"/>
        <end position="67"/>
    </location>
</feature>
<evidence type="ECO:0000256" key="1">
    <source>
        <dbReference type="SAM" id="MobiDB-lite"/>
    </source>
</evidence>
<keyword evidence="3" id="KW-1185">Reference proteome</keyword>
<organism evidence="2 3">
    <name type="scientific">Lactuca saligna</name>
    <name type="common">Willowleaf lettuce</name>
    <dbReference type="NCBI Taxonomy" id="75948"/>
    <lineage>
        <taxon>Eukaryota</taxon>
        <taxon>Viridiplantae</taxon>
        <taxon>Streptophyta</taxon>
        <taxon>Embryophyta</taxon>
        <taxon>Tracheophyta</taxon>
        <taxon>Spermatophyta</taxon>
        <taxon>Magnoliopsida</taxon>
        <taxon>eudicotyledons</taxon>
        <taxon>Gunneridae</taxon>
        <taxon>Pentapetalae</taxon>
        <taxon>asterids</taxon>
        <taxon>campanulids</taxon>
        <taxon>Asterales</taxon>
        <taxon>Asteraceae</taxon>
        <taxon>Cichorioideae</taxon>
        <taxon>Cichorieae</taxon>
        <taxon>Lactucinae</taxon>
        <taxon>Lactuca</taxon>
    </lineage>
</organism>
<gene>
    <name evidence="2" type="ORF">LSALG_LOCUS23614</name>
</gene>
<reference evidence="2" key="1">
    <citation type="submission" date="2023-04" db="EMBL/GenBank/DDBJ databases">
        <authorList>
            <person name="Vijverberg K."/>
            <person name="Xiong W."/>
            <person name="Schranz E."/>
        </authorList>
    </citation>
    <scope>NUCLEOTIDE SEQUENCE</scope>
</reference>
<evidence type="ECO:0000313" key="2">
    <source>
        <dbReference type="EMBL" id="CAI9284055.1"/>
    </source>
</evidence>
<sequence>MRGEDEVFTCEDAAAKLSLPSTIDQRCSPSQPLTPSPTSVNHHRLKTTSPRSTNHQTVTHIPQTPSPAENKHCHRRASTAINEDNHRTPLSNCRPTSHDHFREPLPLNSDFMFDRFEFEGYSLHSGMK</sequence>
<proteinExistence type="predicted"/>
<evidence type="ECO:0000313" key="3">
    <source>
        <dbReference type="Proteomes" id="UP001177003"/>
    </source>
</evidence>
<protein>
    <submittedName>
        <fullName evidence="2">Uncharacterized protein</fullName>
    </submittedName>
</protein>
<dbReference type="EMBL" id="OX465081">
    <property type="protein sequence ID" value="CAI9284055.1"/>
    <property type="molecule type" value="Genomic_DNA"/>
</dbReference>
<accession>A0AA35Z1E2</accession>